<reference evidence="1 2" key="1">
    <citation type="submission" date="2023-08" db="EMBL/GenBank/DDBJ databases">
        <title>Black Yeasts Isolated from many extreme environments.</title>
        <authorList>
            <person name="Coleine C."/>
            <person name="Stajich J.E."/>
            <person name="Selbmann L."/>
        </authorList>
    </citation>
    <scope>NUCLEOTIDE SEQUENCE [LARGE SCALE GENOMIC DNA]</scope>
    <source>
        <strain evidence="1 2">CCFEE 536</strain>
    </source>
</reference>
<keyword evidence="2" id="KW-1185">Reference proteome</keyword>
<feature type="non-terminal residue" evidence="1">
    <location>
        <position position="78"/>
    </location>
</feature>
<gene>
    <name evidence="1" type="ORF">LTR16_007805</name>
</gene>
<proteinExistence type="predicted"/>
<protein>
    <submittedName>
        <fullName evidence="1">Uncharacterized protein</fullName>
    </submittedName>
</protein>
<feature type="non-terminal residue" evidence="1">
    <location>
        <position position="1"/>
    </location>
</feature>
<name>A0ABR0M483_9PEZI</name>
<evidence type="ECO:0000313" key="1">
    <source>
        <dbReference type="EMBL" id="KAK5279299.1"/>
    </source>
</evidence>
<dbReference type="Proteomes" id="UP001357485">
    <property type="component" value="Unassembled WGS sequence"/>
</dbReference>
<comment type="caution">
    <text evidence="1">The sequence shown here is derived from an EMBL/GenBank/DDBJ whole genome shotgun (WGS) entry which is preliminary data.</text>
</comment>
<dbReference type="EMBL" id="JAVRRA010001735">
    <property type="protein sequence ID" value="KAK5279299.1"/>
    <property type="molecule type" value="Genomic_DNA"/>
</dbReference>
<organism evidence="1 2">
    <name type="scientific">Cryomyces antarcticus</name>
    <dbReference type="NCBI Taxonomy" id="329879"/>
    <lineage>
        <taxon>Eukaryota</taxon>
        <taxon>Fungi</taxon>
        <taxon>Dikarya</taxon>
        <taxon>Ascomycota</taxon>
        <taxon>Pezizomycotina</taxon>
        <taxon>Dothideomycetes</taxon>
        <taxon>Dothideomycetes incertae sedis</taxon>
        <taxon>Cryomyces</taxon>
    </lineage>
</organism>
<sequence length="78" mass="8876">TQVVHVHVYDDGSYLSSSDAYHNGKEIFIKENGFEIELDSNDWSDVKSFMEQKLSSTIMPTVKPTMLPTSKVHRRADS</sequence>
<accession>A0ABR0M483</accession>
<evidence type="ECO:0000313" key="2">
    <source>
        <dbReference type="Proteomes" id="UP001357485"/>
    </source>
</evidence>